<accession>A0A9K3PEM1</accession>
<organism evidence="1 2">
    <name type="scientific">Nitzschia inconspicua</name>
    <dbReference type="NCBI Taxonomy" id="303405"/>
    <lineage>
        <taxon>Eukaryota</taxon>
        <taxon>Sar</taxon>
        <taxon>Stramenopiles</taxon>
        <taxon>Ochrophyta</taxon>
        <taxon>Bacillariophyta</taxon>
        <taxon>Bacillariophyceae</taxon>
        <taxon>Bacillariophycidae</taxon>
        <taxon>Bacillariales</taxon>
        <taxon>Bacillariaceae</taxon>
        <taxon>Nitzschia</taxon>
    </lineage>
</organism>
<sequence>MVSEEICVDESEYECSTCEVDLEAGTASFDCAGFETCRDLASFCYEEEEEPLNLCYSYTDHGSVTSDEIWSYGSCTTLNTTQDDEMNQITICATYDYSPDTVLCTMEIDGIECTSCDENYFDCRNTRLGLVVDYSLPNFLNQYFFFRALSCPERCNFCSGTPEKLLGRNVGYTGGSIKVSFLRKNAVAKINATAKIYSCQQQHHKTN</sequence>
<name>A0A9K3PEM1_9STRA</name>
<comment type="caution">
    <text evidence="1">The sequence shown here is derived from an EMBL/GenBank/DDBJ whole genome shotgun (WGS) entry which is preliminary data.</text>
</comment>
<dbReference type="AlphaFoldDB" id="A0A9K3PEM1"/>
<protein>
    <submittedName>
        <fullName evidence="1">Uncharacterized protein</fullName>
    </submittedName>
</protein>
<keyword evidence="2" id="KW-1185">Reference proteome</keyword>
<dbReference type="EMBL" id="JAGRRH010000022">
    <property type="protein sequence ID" value="KAG7344727.1"/>
    <property type="molecule type" value="Genomic_DNA"/>
</dbReference>
<dbReference type="Proteomes" id="UP000693970">
    <property type="component" value="Unassembled WGS sequence"/>
</dbReference>
<reference evidence="1" key="2">
    <citation type="submission" date="2021-04" db="EMBL/GenBank/DDBJ databases">
        <authorList>
            <person name="Podell S."/>
        </authorList>
    </citation>
    <scope>NUCLEOTIDE SEQUENCE</scope>
    <source>
        <strain evidence="1">Hildebrandi</strain>
    </source>
</reference>
<evidence type="ECO:0000313" key="1">
    <source>
        <dbReference type="EMBL" id="KAG7344727.1"/>
    </source>
</evidence>
<gene>
    <name evidence="1" type="ORF">IV203_032258</name>
</gene>
<evidence type="ECO:0000313" key="2">
    <source>
        <dbReference type="Proteomes" id="UP000693970"/>
    </source>
</evidence>
<reference evidence="1" key="1">
    <citation type="journal article" date="2021" name="Sci. Rep.">
        <title>Diploid genomic architecture of Nitzschia inconspicua, an elite biomass production diatom.</title>
        <authorList>
            <person name="Oliver A."/>
            <person name="Podell S."/>
            <person name="Pinowska A."/>
            <person name="Traller J.C."/>
            <person name="Smith S.R."/>
            <person name="McClure R."/>
            <person name="Beliaev A."/>
            <person name="Bohutskyi P."/>
            <person name="Hill E.A."/>
            <person name="Rabines A."/>
            <person name="Zheng H."/>
            <person name="Allen L.Z."/>
            <person name="Kuo A."/>
            <person name="Grigoriev I.V."/>
            <person name="Allen A.E."/>
            <person name="Hazlebeck D."/>
            <person name="Allen E.E."/>
        </authorList>
    </citation>
    <scope>NUCLEOTIDE SEQUENCE</scope>
    <source>
        <strain evidence="1">Hildebrandi</strain>
    </source>
</reference>
<proteinExistence type="predicted"/>